<sequence length="103" mass="11960">VIVKEGMVCGKIQTYQVPMNIDLNQMNNQATKMETIKINQINHQEIVQESFVHSLKLLLELKDVVKSLFKEIVPSVARAKESDERFATFRRKQTQCNFQIEHA</sequence>
<evidence type="ECO:0000313" key="2">
    <source>
        <dbReference type="Proteomes" id="UP000281549"/>
    </source>
</evidence>
<feature type="non-terminal residue" evidence="1">
    <location>
        <position position="1"/>
    </location>
</feature>
<gene>
    <name evidence="1" type="ORF">ROZALSC1DRAFT_26281</name>
</gene>
<proteinExistence type="predicted"/>
<protein>
    <submittedName>
        <fullName evidence="1">Uncharacterized protein</fullName>
    </submittedName>
</protein>
<dbReference type="AlphaFoldDB" id="A0A4P9YAP9"/>
<organism evidence="1 2">
    <name type="scientific">Rozella allomycis (strain CSF55)</name>
    <dbReference type="NCBI Taxonomy" id="988480"/>
    <lineage>
        <taxon>Eukaryota</taxon>
        <taxon>Fungi</taxon>
        <taxon>Fungi incertae sedis</taxon>
        <taxon>Cryptomycota</taxon>
        <taxon>Cryptomycota incertae sedis</taxon>
        <taxon>Rozella</taxon>
    </lineage>
</organism>
<evidence type="ECO:0000313" key="1">
    <source>
        <dbReference type="EMBL" id="RKP15601.1"/>
    </source>
</evidence>
<name>A0A4P9YAP9_ROZAC</name>
<dbReference type="EMBL" id="ML008508">
    <property type="protein sequence ID" value="RKP15601.1"/>
    <property type="molecule type" value="Genomic_DNA"/>
</dbReference>
<reference evidence="2" key="1">
    <citation type="journal article" date="2018" name="Nat. Microbiol.">
        <title>Leveraging single-cell genomics to expand the fungal tree of life.</title>
        <authorList>
            <person name="Ahrendt S.R."/>
            <person name="Quandt C.A."/>
            <person name="Ciobanu D."/>
            <person name="Clum A."/>
            <person name="Salamov A."/>
            <person name="Andreopoulos B."/>
            <person name="Cheng J.F."/>
            <person name="Woyke T."/>
            <person name="Pelin A."/>
            <person name="Henrissat B."/>
            <person name="Reynolds N.K."/>
            <person name="Benny G.L."/>
            <person name="Smith M.E."/>
            <person name="James T.Y."/>
            <person name="Grigoriev I.V."/>
        </authorList>
    </citation>
    <scope>NUCLEOTIDE SEQUENCE [LARGE SCALE GENOMIC DNA]</scope>
    <source>
        <strain evidence="2">CSF55</strain>
    </source>
</reference>
<dbReference type="Proteomes" id="UP000281549">
    <property type="component" value="Unassembled WGS sequence"/>
</dbReference>
<accession>A0A4P9YAP9</accession>